<proteinExistence type="inferred from homology"/>
<protein>
    <submittedName>
        <fullName evidence="4">5-formyltetrahydrofolate cyclo-ligase</fullName>
        <ecNumber evidence="4">6.3.3.2</ecNumber>
    </submittedName>
</protein>
<dbReference type="PANTHER" id="PTHR23407:SF1">
    <property type="entry name" value="5-FORMYLTETRAHYDROFOLATE CYCLO-LIGASE"/>
    <property type="match status" value="1"/>
</dbReference>
<dbReference type="PIRSF" id="PIRSF006806">
    <property type="entry name" value="FTHF_cligase"/>
    <property type="match status" value="1"/>
</dbReference>
<dbReference type="Pfam" id="PF01812">
    <property type="entry name" value="5-FTHF_cyc-lig"/>
    <property type="match status" value="1"/>
</dbReference>
<keyword evidence="3" id="KW-0067">ATP-binding</keyword>
<evidence type="ECO:0000313" key="4">
    <source>
        <dbReference type="EMBL" id="MBN2066963.1"/>
    </source>
</evidence>
<dbReference type="GO" id="GO:0035999">
    <property type="term" value="P:tetrahydrofolate interconversion"/>
    <property type="evidence" value="ECO:0007669"/>
    <property type="project" value="TreeGrafter"/>
</dbReference>
<comment type="caution">
    <text evidence="4">The sequence shown here is derived from an EMBL/GenBank/DDBJ whole genome shotgun (WGS) entry which is preliminary data.</text>
</comment>
<dbReference type="Proteomes" id="UP000809243">
    <property type="component" value="Unassembled WGS sequence"/>
</dbReference>
<dbReference type="InterPro" id="IPR037171">
    <property type="entry name" value="NagB/RpiA_transferase-like"/>
</dbReference>
<keyword evidence="2" id="KW-0547">Nucleotide-binding</keyword>
<dbReference type="PANTHER" id="PTHR23407">
    <property type="entry name" value="ATPASE INHIBITOR/5-FORMYLTETRAHYDROFOLATE CYCLO-LIGASE"/>
    <property type="match status" value="1"/>
</dbReference>
<comment type="similarity">
    <text evidence="1">Belongs to the 5-formyltetrahydrofolate cyclo-ligase family.</text>
</comment>
<feature type="non-terminal residue" evidence="4">
    <location>
        <position position="1"/>
    </location>
</feature>
<evidence type="ECO:0000256" key="3">
    <source>
        <dbReference type="ARBA" id="ARBA00022840"/>
    </source>
</evidence>
<dbReference type="InterPro" id="IPR002698">
    <property type="entry name" value="FTHF_cligase"/>
</dbReference>
<dbReference type="GO" id="GO:0030272">
    <property type="term" value="F:5-formyltetrahydrofolate cyclo-ligase activity"/>
    <property type="evidence" value="ECO:0007669"/>
    <property type="project" value="UniProtKB-EC"/>
</dbReference>
<dbReference type="GO" id="GO:0005524">
    <property type="term" value="F:ATP binding"/>
    <property type="evidence" value="ECO:0007669"/>
    <property type="project" value="UniProtKB-KW"/>
</dbReference>
<evidence type="ECO:0000256" key="2">
    <source>
        <dbReference type="ARBA" id="ARBA00022741"/>
    </source>
</evidence>
<reference evidence="4" key="1">
    <citation type="submission" date="2021-01" db="EMBL/GenBank/DDBJ databases">
        <title>Active Sulfur Cycling in an Early Earth Analoge.</title>
        <authorList>
            <person name="Hahn C.R."/>
            <person name="Youssef N.H."/>
            <person name="Elshahed M."/>
        </authorList>
    </citation>
    <scope>NUCLEOTIDE SEQUENCE</scope>
    <source>
        <strain evidence="4">Zod_Metabat.1151</strain>
    </source>
</reference>
<evidence type="ECO:0000313" key="5">
    <source>
        <dbReference type="Proteomes" id="UP000809243"/>
    </source>
</evidence>
<dbReference type="EMBL" id="JAFGDB010000010">
    <property type="protein sequence ID" value="MBN2066963.1"/>
    <property type="molecule type" value="Genomic_DNA"/>
</dbReference>
<keyword evidence="4" id="KW-0436">Ligase</keyword>
<dbReference type="InterPro" id="IPR024185">
    <property type="entry name" value="FTHF_cligase-like_sf"/>
</dbReference>
<gene>
    <name evidence="4" type="ORF">JW744_00665</name>
</gene>
<dbReference type="EC" id="6.3.3.2" evidence="4"/>
<evidence type="ECO:0000256" key="1">
    <source>
        <dbReference type="ARBA" id="ARBA00010638"/>
    </source>
</evidence>
<dbReference type="NCBIfam" id="TIGR02727">
    <property type="entry name" value="MTHFS_bact"/>
    <property type="match status" value="1"/>
</dbReference>
<name>A0A939C616_9ARCH</name>
<organism evidence="4 5">
    <name type="scientific">Candidatus Iainarchaeum sp</name>
    <dbReference type="NCBI Taxonomy" id="3101447"/>
    <lineage>
        <taxon>Archaea</taxon>
        <taxon>Candidatus Iainarchaeota</taxon>
        <taxon>Candidatus Iainarchaeia</taxon>
        <taxon>Candidatus Iainarchaeales</taxon>
        <taxon>Candidatus Iainarchaeaceae</taxon>
        <taxon>Candidatus Iainarchaeum</taxon>
    </lineage>
</organism>
<accession>A0A939C616</accession>
<dbReference type="Gene3D" id="3.40.50.10420">
    <property type="entry name" value="NagB/RpiA/CoA transferase-like"/>
    <property type="match status" value="1"/>
</dbReference>
<sequence>FLKLEQVQGAKTLLLYVGVKSEAQTLNLIEQLLKMGKTVAVPVTDFEKHDIKPVQITSTSSLKEGKAGLLEPKAIRAVETKAIDLIVVPGIAFDREGRRIGSGFGFYDKLLRKVSCKVPLVGFCFQENLVEMLPAESHDIKMDMVITDKELIRTG</sequence>
<dbReference type="SUPFAM" id="SSF100950">
    <property type="entry name" value="NagB/RpiA/CoA transferase-like"/>
    <property type="match status" value="1"/>
</dbReference>
<dbReference type="AlphaFoldDB" id="A0A939C616"/>
<dbReference type="GO" id="GO:0009396">
    <property type="term" value="P:folic acid-containing compound biosynthetic process"/>
    <property type="evidence" value="ECO:0007669"/>
    <property type="project" value="TreeGrafter"/>
</dbReference>